<evidence type="ECO:0000313" key="3">
    <source>
        <dbReference type="EMBL" id="UGX89530.1"/>
    </source>
</evidence>
<sequence length="244" mass="25707">MPYKRNRLSLRIPWLVEAVAEGPFAIVVLLLLVILILAGLAAAVFRTKQVVAVASVSCQGFAIAPFIDGAARFLAFSGALAPLQALWPPFAAGAVAFTEGFGEFDCLRPPETPRHDRRVEGVGGPRGRDEGCAGRIGLIEALAKTLRDETVAEASGPDQGAHPDLARGLNARENLGIDIDPLPAGPKADRDIVWPGRGGLGYEAGGTQDFGLGFAADRIHGDDDFAEEAADLSRPHRGVDLQIG</sequence>
<reference evidence="3 4" key="3">
    <citation type="journal article" date="2022" name="Int. J. Syst. Evol. Microbiol.">
        <title>Strains of Bradyrhizobium barranii sp. nov. associated with legumes native to Canada are symbionts of soybeans and belong to different subspecies (subsp. barranii subsp. nov. and subsp. apii subsp. nov.) and symbiovars (sv. glycinearum and sv. septentrionale).</title>
        <authorList>
            <person name="Bromfield E.S.P."/>
            <person name="Cloutier S."/>
            <person name="Wasai-Hara S."/>
            <person name="Minamisawa K."/>
        </authorList>
    </citation>
    <scope>NUCLEOTIDE SEQUENCE [LARGE SCALE GENOMIC DNA]</scope>
    <source>
        <strain evidence="4">323S2</strain>
        <plasmid evidence="3 4">pBb323S2a</plasmid>
    </source>
</reference>
<dbReference type="AlphaFoldDB" id="A0A7Z0TY60"/>
<keyword evidence="1" id="KW-0472">Membrane</keyword>
<dbReference type="EMBL" id="JACBFH010000004">
    <property type="protein sequence ID" value="NYY96620.1"/>
    <property type="molecule type" value="Genomic_DNA"/>
</dbReference>
<proteinExistence type="predicted"/>
<feature type="transmembrane region" description="Helical" evidence="1">
    <location>
        <begin position="24"/>
        <end position="45"/>
    </location>
</feature>
<geneLocation type="plasmid" evidence="3 4">
    <name>pBb323S2a</name>
</geneLocation>
<evidence type="ECO:0000313" key="2">
    <source>
        <dbReference type="EMBL" id="NYY96620.1"/>
    </source>
</evidence>
<evidence type="ECO:0000313" key="4">
    <source>
        <dbReference type="Proteomes" id="UP000564836"/>
    </source>
</evidence>
<gene>
    <name evidence="3" type="ORF">G6321_00001820</name>
    <name evidence="2" type="ORF">G6321_52700</name>
</gene>
<name>A0A7Z0TY60_9BRAD</name>
<organism evidence="2">
    <name type="scientific">Bradyrhizobium barranii subsp. barranii</name>
    <dbReference type="NCBI Taxonomy" id="2823807"/>
    <lineage>
        <taxon>Bacteria</taxon>
        <taxon>Pseudomonadati</taxon>
        <taxon>Pseudomonadota</taxon>
        <taxon>Alphaproteobacteria</taxon>
        <taxon>Hyphomicrobiales</taxon>
        <taxon>Nitrobacteraceae</taxon>
        <taxon>Bradyrhizobium</taxon>
        <taxon>Bradyrhizobium barranii</taxon>
    </lineage>
</organism>
<evidence type="ECO:0000256" key="1">
    <source>
        <dbReference type="SAM" id="Phobius"/>
    </source>
</evidence>
<reference evidence="3 4" key="1">
    <citation type="journal article" date="2017" name="Syst. Appl. Microbiol.">
        <title>Soybeans inoculated with root zone soils of Canadian native legumes harbour diverse and novel Bradyrhizobium spp. that possess agricultural potential.</title>
        <authorList>
            <person name="Bromfield E.S.P."/>
            <person name="Cloutier S."/>
            <person name="Tambong J.T."/>
            <person name="Tran Thi T.V."/>
        </authorList>
    </citation>
    <scope>NUCLEOTIDE SEQUENCE [LARGE SCALE GENOMIC DNA]</scope>
    <source>
        <strain evidence="3 4">323S2</strain>
    </source>
</reference>
<keyword evidence="1" id="KW-0812">Transmembrane</keyword>
<reference evidence="2" key="2">
    <citation type="submission" date="2020-06" db="EMBL/GenBank/DDBJ databases">
        <title>Whole Genome Sequence of Bradyrhizobium sp. Strain 323S2.</title>
        <authorList>
            <person name="Bromfield E.S.P."/>
        </authorList>
    </citation>
    <scope>NUCLEOTIDE SEQUENCE [LARGE SCALE GENOMIC DNA]</scope>
    <source>
        <strain evidence="2">323S2</strain>
    </source>
</reference>
<protein>
    <submittedName>
        <fullName evidence="2">Uncharacterized protein</fullName>
    </submittedName>
</protein>
<dbReference type="EMBL" id="CP088278">
    <property type="protein sequence ID" value="UGX89530.1"/>
    <property type="molecule type" value="Genomic_DNA"/>
</dbReference>
<dbReference type="Proteomes" id="UP000564836">
    <property type="component" value="Plasmid pBb323S2a"/>
</dbReference>
<accession>A0A7Z0TY60</accession>
<dbReference type="RefSeq" id="WP_166353993.1">
    <property type="nucleotide sequence ID" value="NZ_CP049700.1"/>
</dbReference>
<keyword evidence="1" id="KW-1133">Transmembrane helix</keyword>
<keyword evidence="3" id="KW-0614">Plasmid</keyword>